<name>A0A2I1DBU3_ASPC2</name>
<comment type="caution">
    <text evidence="2">The sequence shown here is derived from an EMBL/GenBank/DDBJ whole genome shotgun (WGS) entry which is preliminary data.</text>
</comment>
<evidence type="ECO:0000256" key="1">
    <source>
        <dbReference type="SAM" id="MobiDB-lite"/>
    </source>
</evidence>
<dbReference type="GeneID" id="36549758"/>
<dbReference type="AlphaFoldDB" id="A0A2I1DBU3"/>
<dbReference type="Proteomes" id="UP000234254">
    <property type="component" value="Unassembled WGS sequence"/>
</dbReference>
<reference evidence="2" key="1">
    <citation type="submission" date="2016-12" db="EMBL/GenBank/DDBJ databases">
        <title>The genomes of Aspergillus section Nigri reveals drivers in fungal speciation.</title>
        <authorList>
            <consortium name="DOE Joint Genome Institute"/>
            <person name="Vesth T.C."/>
            <person name="Nybo J."/>
            <person name="Theobald S."/>
            <person name="Brandl J."/>
            <person name="Frisvad J.C."/>
            <person name="Nielsen K.F."/>
            <person name="Lyhne E.K."/>
            <person name="Kogle M.E."/>
            <person name="Kuo A."/>
            <person name="Riley R."/>
            <person name="Clum A."/>
            <person name="Nolan M."/>
            <person name="Lipzen A."/>
            <person name="Salamov A."/>
            <person name="Henrissat B."/>
            <person name="Wiebenga A."/>
            <person name="De vries R.P."/>
            <person name="Grigoriev I.V."/>
            <person name="Mortensen U.H."/>
            <person name="Andersen M.R."/>
            <person name="Baker S.E."/>
        </authorList>
    </citation>
    <scope>NUCLEOTIDE SEQUENCE</scope>
    <source>
        <strain evidence="2">IBT 28561</strain>
    </source>
</reference>
<accession>A0A2I1DBU3</accession>
<dbReference type="EMBL" id="MSFM01000002">
    <property type="protein sequence ID" value="PKY07355.1"/>
    <property type="molecule type" value="Genomic_DNA"/>
</dbReference>
<proteinExistence type="predicted"/>
<evidence type="ECO:0000313" key="3">
    <source>
        <dbReference type="Proteomes" id="UP000234254"/>
    </source>
</evidence>
<protein>
    <submittedName>
        <fullName evidence="2">Uncharacterized protein</fullName>
    </submittedName>
</protein>
<dbReference type="VEuPathDB" id="FungiDB:P168DRAFT_94288"/>
<dbReference type="RefSeq" id="XP_024695949.1">
    <property type="nucleotide sequence ID" value="XM_024842229.1"/>
</dbReference>
<feature type="compositionally biased region" description="Basic and acidic residues" evidence="1">
    <location>
        <begin position="70"/>
        <end position="79"/>
    </location>
</feature>
<sequence length="79" mass="9229">MGRDRSNKQRAQQRRSLDGKAKKQGLPPGRTAPKNQKRKYLMEGGRGENRKIQGNGSGRIERKKEKRERKKEEGKKKKR</sequence>
<feature type="region of interest" description="Disordered" evidence="1">
    <location>
        <begin position="1"/>
        <end position="79"/>
    </location>
</feature>
<keyword evidence="3" id="KW-1185">Reference proteome</keyword>
<gene>
    <name evidence="2" type="ORF">P168DRAFT_94288</name>
</gene>
<organism evidence="2 3">
    <name type="scientific">Aspergillus campestris (strain IBT 28561)</name>
    <dbReference type="NCBI Taxonomy" id="1392248"/>
    <lineage>
        <taxon>Eukaryota</taxon>
        <taxon>Fungi</taxon>
        <taxon>Dikarya</taxon>
        <taxon>Ascomycota</taxon>
        <taxon>Pezizomycotina</taxon>
        <taxon>Eurotiomycetes</taxon>
        <taxon>Eurotiomycetidae</taxon>
        <taxon>Eurotiales</taxon>
        <taxon>Aspergillaceae</taxon>
        <taxon>Aspergillus</taxon>
        <taxon>Aspergillus subgen. Circumdati</taxon>
    </lineage>
</organism>
<evidence type="ECO:0000313" key="2">
    <source>
        <dbReference type="EMBL" id="PKY07355.1"/>
    </source>
</evidence>